<dbReference type="InterPro" id="IPR052574">
    <property type="entry name" value="CDIRP"/>
</dbReference>
<evidence type="ECO:0000256" key="1">
    <source>
        <dbReference type="ARBA" id="ARBA00022614"/>
    </source>
</evidence>
<name>A0ABV9K8R0_9PORP</name>
<proteinExistence type="predicted"/>
<dbReference type="EMBL" id="JBHSGO010000192">
    <property type="protein sequence ID" value="MFC4666333.1"/>
    <property type="molecule type" value="Genomic_DNA"/>
</dbReference>
<dbReference type="PANTHER" id="PTHR47566:SF1">
    <property type="entry name" value="PROTEIN NUD1"/>
    <property type="match status" value="1"/>
</dbReference>
<dbReference type="Gene3D" id="3.80.10.10">
    <property type="entry name" value="Ribonuclease Inhibitor"/>
    <property type="match status" value="1"/>
</dbReference>
<dbReference type="RefSeq" id="WP_380079299.1">
    <property type="nucleotide sequence ID" value="NZ_JBHSGO010000192.1"/>
</dbReference>
<feature type="signal peptide" evidence="3">
    <location>
        <begin position="1"/>
        <end position="24"/>
    </location>
</feature>
<evidence type="ECO:0000313" key="5">
    <source>
        <dbReference type="Proteomes" id="UP001596020"/>
    </source>
</evidence>
<keyword evidence="2" id="KW-0677">Repeat</keyword>
<accession>A0ABV9K8R0</accession>
<keyword evidence="5" id="KW-1185">Reference proteome</keyword>
<comment type="caution">
    <text evidence="4">The sequence shown here is derived from an EMBL/GenBank/DDBJ whole genome shotgun (WGS) entry which is preliminary data.</text>
</comment>
<protein>
    <submittedName>
        <fullName evidence="4">Uncharacterized protein</fullName>
    </submittedName>
</protein>
<evidence type="ECO:0000313" key="4">
    <source>
        <dbReference type="EMBL" id="MFC4666333.1"/>
    </source>
</evidence>
<evidence type="ECO:0000256" key="2">
    <source>
        <dbReference type="ARBA" id="ARBA00022737"/>
    </source>
</evidence>
<gene>
    <name evidence="4" type="ORF">ACFO3G_06950</name>
</gene>
<dbReference type="Proteomes" id="UP001596020">
    <property type="component" value="Unassembled WGS sequence"/>
</dbReference>
<evidence type="ECO:0000256" key="3">
    <source>
        <dbReference type="SAM" id="SignalP"/>
    </source>
</evidence>
<reference evidence="5" key="1">
    <citation type="journal article" date="2019" name="Int. J. Syst. Evol. Microbiol.">
        <title>The Global Catalogue of Microorganisms (GCM) 10K type strain sequencing project: providing services to taxonomists for standard genome sequencing and annotation.</title>
        <authorList>
            <consortium name="The Broad Institute Genomics Platform"/>
            <consortium name="The Broad Institute Genome Sequencing Center for Infectious Disease"/>
            <person name="Wu L."/>
            <person name="Ma J."/>
        </authorList>
    </citation>
    <scope>NUCLEOTIDE SEQUENCE [LARGE SCALE GENOMIC DNA]</scope>
    <source>
        <strain evidence="5">CGMCC 4.7357</strain>
    </source>
</reference>
<feature type="chain" id="PRO_5045456499" evidence="3">
    <location>
        <begin position="25"/>
        <end position="374"/>
    </location>
</feature>
<dbReference type="InterPro" id="IPR032675">
    <property type="entry name" value="LRR_dom_sf"/>
</dbReference>
<dbReference type="PANTHER" id="PTHR47566">
    <property type="match status" value="1"/>
</dbReference>
<sequence>MKQLTTRLMLLSLAAAFTAFSSLAQDAAQSYVKFNTSTPVGTKMFAQVIPVEGSTLSFEGAHMTEEDGLPYLVIENQDITIKGDILALNLTYGKVNSIELNQPRMDQLAVSTNNIKTLDVSKETVLGNLACDGNPDLKAIDITNMTRLAKLDIARTSISDIDLSKCDSLMYLYANRTKITNFDLSHCSNLITLEVAENGLENLDLSNNKVIHFVTCYRNRLSKEAVGNLIASLFDRSPFGMDEKSAGKLFIVDMSKPDLEHNQVYSDDVKRAFAKNWLVFDFNNKNSKPFLGLDKESSISEVSGNKALKVYPDAEVLRVENADPFSMVSVYNVHGELIMQAFADNHGVSLMPNKIGDKGVYVVTSNSQAIKFAL</sequence>
<keyword evidence="1" id="KW-0433">Leucine-rich repeat</keyword>
<dbReference type="SUPFAM" id="SSF52058">
    <property type="entry name" value="L domain-like"/>
    <property type="match status" value="1"/>
</dbReference>
<keyword evidence="3" id="KW-0732">Signal</keyword>
<organism evidence="4 5">
    <name type="scientific">Falsiporphyromonas endometrii</name>
    <dbReference type="NCBI Taxonomy" id="1387297"/>
    <lineage>
        <taxon>Bacteria</taxon>
        <taxon>Pseudomonadati</taxon>
        <taxon>Bacteroidota</taxon>
        <taxon>Bacteroidia</taxon>
        <taxon>Bacteroidales</taxon>
        <taxon>Porphyromonadaceae</taxon>
        <taxon>Falsiporphyromonas</taxon>
    </lineage>
</organism>